<dbReference type="Pfam" id="PF13966">
    <property type="entry name" value="zf-RVT"/>
    <property type="match status" value="1"/>
</dbReference>
<dbReference type="InterPro" id="IPR026960">
    <property type="entry name" value="RVT-Znf"/>
</dbReference>
<feature type="domain" description="Reverse transcriptase zinc-binding" evidence="2">
    <location>
        <begin position="483"/>
        <end position="577"/>
    </location>
</feature>
<reference evidence="3 4" key="1">
    <citation type="journal article" date="2021" name="Plant Biotechnol. J.">
        <title>Multi-omics assisted identification of the key and species-specific regulatory components of drought-tolerant mechanisms in Gossypium stocksii.</title>
        <authorList>
            <person name="Yu D."/>
            <person name="Ke L."/>
            <person name="Zhang D."/>
            <person name="Wu Y."/>
            <person name="Sun Y."/>
            <person name="Mei J."/>
            <person name="Sun J."/>
            <person name="Sun Y."/>
        </authorList>
    </citation>
    <scope>NUCLEOTIDE SEQUENCE [LARGE SCALE GENOMIC DNA]</scope>
    <source>
        <strain evidence="4">cv. E1</strain>
        <tissue evidence="3">Leaf</tissue>
    </source>
</reference>
<comment type="caution">
    <text evidence="3">The sequence shown here is derived from an EMBL/GenBank/DDBJ whole genome shotgun (WGS) entry which is preliminary data.</text>
</comment>
<dbReference type="OrthoDB" id="1741590at2759"/>
<dbReference type="InterPro" id="IPR036691">
    <property type="entry name" value="Endo/exonu/phosph_ase_sf"/>
</dbReference>
<evidence type="ECO:0000313" key="4">
    <source>
        <dbReference type="Proteomes" id="UP000828251"/>
    </source>
</evidence>
<evidence type="ECO:0000259" key="1">
    <source>
        <dbReference type="Pfam" id="PF00078"/>
    </source>
</evidence>
<name>A0A9D3W2B0_9ROSI</name>
<dbReference type="AlphaFoldDB" id="A0A9D3W2B0"/>
<dbReference type="Gene3D" id="3.60.10.10">
    <property type="entry name" value="Endonuclease/exonuclease/phosphatase"/>
    <property type="match status" value="1"/>
</dbReference>
<dbReference type="Proteomes" id="UP000828251">
    <property type="component" value="Unassembled WGS sequence"/>
</dbReference>
<evidence type="ECO:0000313" key="3">
    <source>
        <dbReference type="EMBL" id="KAH1107407.1"/>
    </source>
</evidence>
<evidence type="ECO:0000259" key="2">
    <source>
        <dbReference type="Pfam" id="PF13966"/>
    </source>
</evidence>
<dbReference type="SUPFAM" id="SSF56219">
    <property type="entry name" value="DNase I-like"/>
    <property type="match status" value="1"/>
</dbReference>
<feature type="domain" description="Reverse transcriptase" evidence="1">
    <location>
        <begin position="243"/>
        <end position="345"/>
    </location>
</feature>
<dbReference type="Pfam" id="PF00078">
    <property type="entry name" value="RVT_1"/>
    <property type="match status" value="1"/>
</dbReference>
<dbReference type="PANTHER" id="PTHR33710:SF71">
    <property type="entry name" value="ENDONUCLEASE_EXONUCLEASE_PHOSPHATASE DOMAIN-CONTAINING PROTEIN"/>
    <property type="match status" value="1"/>
</dbReference>
<proteinExistence type="predicted"/>
<dbReference type="PANTHER" id="PTHR33710">
    <property type="entry name" value="BNAC02G09200D PROTEIN"/>
    <property type="match status" value="1"/>
</dbReference>
<dbReference type="InterPro" id="IPR000477">
    <property type="entry name" value="RT_dom"/>
</dbReference>
<accession>A0A9D3W2B0</accession>
<keyword evidence="4" id="KW-1185">Reference proteome</keyword>
<organism evidence="3 4">
    <name type="scientific">Gossypium stocksii</name>
    <dbReference type="NCBI Taxonomy" id="47602"/>
    <lineage>
        <taxon>Eukaryota</taxon>
        <taxon>Viridiplantae</taxon>
        <taxon>Streptophyta</taxon>
        <taxon>Embryophyta</taxon>
        <taxon>Tracheophyta</taxon>
        <taxon>Spermatophyta</taxon>
        <taxon>Magnoliopsida</taxon>
        <taxon>eudicotyledons</taxon>
        <taxon>Gunneridae</taxon>
        <taxon>Pentapetalae</taxon>
        <taxon>rosids</taxon>
        <taxon>malvids</taxon>
        <taxon>Malvales</taxon>
        <taxon>Malvaceae</taxon>
        <taxon>Malvoideae</taxon>
        <taxon>Gossypium</taxon>
    </lineage>
</organism>
<evidence type="ECO:0008006" key="5">
    <source>
        <dbReference type="Google" id="ProtNLM"/>
    </source>
</evidence>
<sequence length="616" mass="71908">MLKLHNPQVVFFMETKIGKRQMEEVRRRCGFFNGIDVEAVGSRGGLCLAWKGDISIRFQSFSIRHIDVVVDEVEKGTKWRFTGFYGSPYQQEREVAWDLLRQLHVAGGLPWILSEDFNEILYGFEKKGGLPQGEGRMETFRRVLEDCNLSDIGFYGNWFTWERDNLPDTNIQKRLDRAVATEGWLNLFPNYQLRHLSHSFSDHCPLLINTFWEDRRYGSNLDKQDKYCANLESCKSFTYNTIPSISLCNMLYKLIAKVIANHLRNVMDKCIDVAQSAFVPGRLIFDNVILASELLHTLKHKRAGKKGFMAVKLDMSMAYDRVEWSFVEGIMKKMGFDSNWGWRLITYPNSLLARVLKAKYYPSTDFLNARLRNLPSLTWRNIWSARGLLEKGLCWRVGKGDRISIWEDLWLPGNEGENLQHLRRNADIELVSDLIEEESRTWKVDLLFSTFDADLAGKILQIPLARSAQEDFQVWGGEPSGNFSVRSAYKLLQRTNLVPSNNIIQTETAAFYRKLGNLNIHLKIKITIWRISWDYIPMLANLKLKRVVNDAWCPRCRQFEEDSDHFFRRCPIMKEVWSHLHFSWVLDNNIHSMWEWLTWVFIGGTKDQCQLFCCGL</sequence>
<gene>
    <name evidence="3" type="ORF">J1N35_011175</name>
</gene>
<protein>
    <recommendedName>
        <fullName evidence="5">Reverse transcriptase</fullName>
    </recommendedName>
</protein>
<dbReference type="EMBL" id="JAIQCV010000004">
    <property type="protein sequence ID" value="KAH1107407.1"/>
    <property type="molecule type" value="Genomic_DNA"/>
</dbReference>